<dbReference type="EMBL" id="RCDD01000004">
    <property type="protein sequence ID" value="RLK55589.1"/>
    <property type="molecule type" value="Genomic_DNA"/>
</dbReference>
<reference evidence="1 2" key="1">
    <citation type="submission" date="2018-10" db="EMBL/GenBank/DDBJ databases">
        <title>Genomic Encyclopedia of Archaeal and Bacterial Type Strains, Phase II (KMG-II): from individual species to whole genera.</title>
        <authorList>
            <person name="Goeker M."/>
        </authorList>
    </citation>
    <scope>NUCLEOTIDE SEQUENCE [LARGE SCALE GENOMIC DNA]</scope>
    <source>
        <strain evidence="1 2">DSM 45657</strain>
    </source>
</reference>
<dbReference type="RefSeq" id="WP_281274692.1">
    <property type="nucleotide sequence ID" value="NZ_RCDD01000004.1"/>
</dbReference>
<protein>
    <submittedName>
        <fullName evidence="1">Uncharacterized protein</fullName>
    </submittedName>
</protein>
<sequence>MTTTETDWAKSTPTTATATGWLARAAEVSALLAVDASWCS</sequence>
<name>A0A421B0Q9_9PSEU</name>
<evidence type="ECO:0000313" key="2">
    <source>
        <dbReference type="Proteomes" id="UP000282454"/>
    </source>
</evidence>
<proteinExistence type="predicted"/>
<evidence type="ECO:0000313" key="1">
    <source>
        <dbReference type="EMBL" id="RLK55589.1"/>
    </source>
</evidence>
<gene>
    <name evidence="1" type="ORF">CLV68_5078</name>
</gene>
<comment type="caution">
    <text evidence="1">The sequence shown here is derived from an EMBL/GenBank/DDBJ whole genome shotgun (WGS) entry which is preliminary data.</text>
</comment>
<organism evidence="1 2">
    <name type="scientific">Actinokineospora cianjurensis</name>
    <dbReference type="NCBI Taxonomy" id="585224"/>
    <lineage>
        <taxon>Bacteria</taxon>
        <taxon>Bacillati</taxon>
        <taxon>Actinomycetota</taxon>
        <taxon>Actinomycetes</taxon>
        <taxon>Pseudonocardiales</taxon>
        <taxon>Pseudonocardiaceae</taxon>
        <taxon>Actinokineospora</taxon>
    </lineage>
</organism>
<dbReference type="Proteomes" id="UP000282454">
    <property type="component" value="Unassembled WGS sequence"/>
</dbReference>
<keyword evidence="2" id="KW-1185">Reference proteome</keyword>
<dbReference type="AlphaFoldDB" id="A0A421B0Q9"/>
<accession>A0A421B0Q9</accession>